<proteinExistence type="predicted"/>
<dbReference type="GO" id="GO:0030247">
    <property type="term" value="F:polysaccharide binding"/>
    <property type="evidence" value="ECO:0007669"/>
    <property type="project" value="InterPro"/>
</dbReference>
<dbReference type="EMBL" id="PKPP01020431">
    <property type="protein sequence ID" value="PWA35218.1"/>
    <property type="molecule type" value="Genomic_DNA"/>
</dbReference>
<evidence type="ECO:0000259" key="5">
    <source>
        <dbReference type="Pfam" id="PF13947"/>
    </source>
</evidence>
<evidence type="ECO:0000313" key="7">
    <source>
        <dbReference type="Proteomes" id="UP000245207"/>
    </source>
</evidence>
<keyword evidence="3" id="KW-1133">Transmembrane helix</keyword>
<name>A0A2U1KES7_ARTAN</name>
<organism evidence="6 7">
    <name type="scientific">Artemisia annua</name>
    <name type="common">Sweet wormwood</name>
    <dbReference type="NCBI Taxonomy" id="35608"/>
    <lineage>
        <taxon>Eukaryota</taxon>
        <taxon>Viridiplantae</taxon>
        <taxon>Streptophyta</taxon>
        <taxon>Embryophyta</taxon>
        <taxon>Tracheophyta</taxon>
        <taxon>Spermatophyta</taxon>
        <taxon>Magnoliopsida</taxon>
        <taxon>eudicotyledons</taxon>
        <taxon>Gunneridae</taxon>
        <taxon>Pentapetalae</taxon>
        <taxon>asterids</taxon>
        <taxon>campanulids</taxon>
        <taxon>Asterales</taxon>
        <taxon>Asteraceae</taxon>
        <taxon>Asteroideae</taxon>
        <taxon>Anthemideae</taxon>
        <taxon>Artemisiinae</taxon>
        <taxon>Artemisia</taxon>
    </lineage>
</organism>
<dbReference type="Proteomes" id="UP000245207">
    <property type="component" value="Unassembled WGS sequence"/>
</dbReference>
<feature type="transmembrane region" description="Helical" evidence="3">
    <location>
        <begin position="320"/>
        <end position="342"/>
    </location>
</feature>
<dbReference type="PANTHER" id="PTHR33491">
    <property type="entry name" value="OSJNBA0016N04.9 PROTEIN"/>
    <property type="match status" value="1"/>
</dbReference>
<dbReference type="GO" id="GO:0016020">
    <property type="term" value="C:membrane"/>
    <property type="evidence" value="ECO:0007669"/>
    <property type="project" value="UniProtKB-SubCell"/>
</dbReference>
<keyword evidence="3" id="KW-0472">Membrane</keyword>
<evidence type="ECO:0000313" key="6">
    <source>
        <dbReference type="EMBL" id="PWA35218.1"/>
    </source>
</evidence>
<dbReference type="STRING" id="35608.A0A2U1KES7"/>
<dbReference type="Pfam" id="PF13947">
    <property type="entry name" value="GUB_WAK_bind"/>
    <property type="match status" value="1"/>
</dbReference>
<feature type="domain" description="Wall-associated receptor kinase galacturonan-binding" evidence="5">
    <location>
        <begin position="31"/>
        <end position="87"/>
    </location>
</feature>
<feature type="signal peptide" evidence="4">
    <location>
        <begin position="1"/>
        <end position="18"/>
    </location>
</feature>
<reference evidence="6 7" key="1">
    <citation type="journal article" date="2018" name="Mol. Plant">
        <title>The genome of Artemisia annua provides insight into the evolution of Asteraceae family and artemisinin biosynthesis.</title>
        <authorList>
            <person name="Shen Q."/>
            <person name="Zhang L."/>
            <person name="Liao Z."/>
            <person name="Wang S."/>
            <person name="Yan T."/>
            <person name="Shi P."/>
            <person name="Liu M."/>
            <person name="Fu X."/>
            <person name="Pan Q."/>
            <person name="Wang Y."/>
            <person name="Lv Z."/>
            <person name="Lu X."/>
            <person name="Zhang F."/>
            <person name="Jiang W."/>
            <person name="Ma Y."/>
            <person name="Chen M."/>
            <person name="Hao X."/>
            <person name="Li L."/>
            <person name="Tang Y."/>
            <person name="Lv G."/>
            <person name="Zhou Y."/>
            <person name="Sun X."/>
            <person name="Brodelius P.E."/>
            <person name="Rose J.K.C."/>
            <person name="Tang K."/>
        </authorList>
    </citation>
    <scope>NUCLEOTIDE SEQUENCE [LARGE SCALE GENOMIC DNA]</scope>
    <source>
        <strain evidence="7">cv. Huhao1</strain>
        <tissue evidence="6">Leaf</tissue>
    </source>
</reference>
<dbReference type="GO" id="GO:0016301">
    <property type="term" value="F:kinase activity"/>
    <property type="evidence" value="ECO:0007669"/>
    <property type="project" value="UniProtKB-KW"/>
</dbReference>
<gene>
    <name evidence="6" type="ORF">CTI12_AA599540</name>
</gene>
<keyword evidence="2 4" id="KW-0732">Signal</keyword>
<keyword evidence="3" id="KW-0812">Transmembrane</keyword>
<evidence type="ECO:0000256" key="1">
    <source>
        <dbReference type="ARBA" id="ARBA00004167"/>
    </source>
</evidence>
<comment type="subcellular location">
    <subcellularLocation>
        <location evidence="1">Membrane</location>
        <topology evidence="1">Single-pass membrane protein</topology>
    </subcellularLocation>
</comment>
<dbReference type="InterPro" id="IPR025287">
    <property type="entry name" value="WAK_GUB"/>
</dbReference>
<evidence type="ECO:0000256" key="4">
    <source>
        <dbReference type="SAM" id="SignalP"/>
    </source>
</evidence>
<dbReference type="AlphaFoldDB" id="A0A2U1KES7"/>
<evidence type="ECO:0000256" key="3">
    <source>
        <dbReference type="SAM" id="Phobius"/>
    </source>
</evidence>
<keyword evidence="6" id="KW-0418">Kinase</keyword>
<protein>
    <submittedName>
        <fullName evidence="6">Wall associated kinase-like 1</fullName>
    </submittedName>
</protein>
<sequence length="364" mass="40140">MKLPHLHVLITFISFTMAAQSLVPLYTKPGCTQMCGNISIPYPFGIEPNCFLNKWYAVDCKSSKPYLSSIQNLPLLAIDLNEQMVLVKYPMNSNCQTPQILNLDLGDIDNPFLFSSMHNKFMVEGCGKATISSGGRELTGCATICSHQSSSYRRNSCYGINCCQTSIQYYLKTYNVSLMSSDTQTRSKSCLSAFLMASGTYVNYLFPGHSLAEDNSSVPMVLRWTLPKDFDEESCGYIFSREKLNTGNDSSVSIAKCSCWSELEEGNPYLSGGCQVNEECTKCMRKGGFCGYKVSYGGIRTFVCDNHFHNGGSNSSSSRAIFLGVGISILVLILSAIGFASYKHLVNYNKAFVLDLAVLTIKHS</sequence>
<dbReference type="OrthoDB" id="4062651at2759"/>
<comment type="caution">
    <text evidence="6">The sequence shown here is derived from an EMBL/GenBank/DDBJ whole genome shotgun (WGS) entry which is preliminary data.</text>
</comment>
<keyword evidence="7" id="KW-1185">Reference proteome</keyword>
<feature type="chain" id="PRO_5015713259" evidence="4">
    <location>
        <begin position="19"/>
        <end position="364"/>
    </location>
</feature>
<accession>A0A2U1KES7</accession>
<keyword evidence="6" id="KW-0808">Transferase</keyword>
<evidence type="ECO:0000256" key="2">
    <source>
        <dbReference type="ARBA" id="ARBA00022729"/>
    </source>
</evidence>